<dbReference type="PROSITE" id="PS00061">
    <property type="entry name" value="ADH_SHORT"/>
    <property type="match status" value="1"/>
</dbReference>
<reference evidence="4" key="1">
    <citation type="submission" date="2022-06" db="EMBL/GenBank/DDBJ databases">
        <title>Rothia sp. isolated from sandalwood seedling.</title>
        <authorList>
            <person name="Tuikhar N."/>
            <person name="Kirdat K."/>
            <person name="Thorat V."/>
            <person name="Swetha P."/>
            <person name="Padma S."/>
            <person name="Sundararaj R."/>
            <person name="Yadav A."/>
        </authorList>
    </citation>
    <scope>NUCLEOTIDE SEQUENCE</scope>
    <source>
        <strain evidence="4">AR01</strain>
    </source>
</reference>
<evidence type="ECO:0000256" key="2">
    <source>
        <dbReference type="ARBA" id="ARBA00023002"/>
    </source>
</evidence>
<dbReference type="GO" id="GO:0019290">
    <property type="term" value="P:siderophore biosynthetic process"/>
    <property type="evidence" value="ECO:0007669"/>
    <property type="project" value="InterPro"/>
</dbReference>
<evidence type="ECO:0000256" key="1">
    <source>
        <dbReference type="ARBA" id="ARBA00006484"/>
    </source>
</evidence>
<dbReference type="Pfam" id="PF13561">
    <property type="entry name" value="adh_short_C2"/>
    <property type="match status" value="1"/>
</dbReference>
<dbReference type="RefSeq" id="WP_254164975.1">
    <property type="nucleotide sequence ID" value="NZ_JANAFB010000004.1"/>
</dbReference>
<dbReference type="AlphaFoldDB" id="A0A9X2HDS9"/>
<name>A0A9X2HDS9_9MICC</name>
<evidence type="ECO:0000313" key="4">
    <source>
        <dbReference type="EMBL" id="MCP3424997.1"/>
    </source>
</evidence>
<comment type="caution">
    <text evidence="4">The sequence shown here is derived from an EMBL/GenBank/DDBJ whole genome shotgun (WGS) entry which is preliminary data.</text>
</comment>
<protein>
    <submittedName>
        <fullName evidence="4">SDR family oxidoreductase</fullName>
    </submittedName>
</protein>
<dbReference type="GO" id="GO:0008667">
    <property type="term" value="F:2,3-dihydro-2,3-dihydroxybenzoate dehydrogenase activity"/>
    <property type="evidence" value="ECO:0007669"/>
    <property type="project" value="InterPro"/>
</dbReference>
<dbReference type="PANTHER" id="PTHR42760">
    <property type="entry name" value="SHORT-CHAIN DEHYDROGENASES/REDUCTASES FAMILY MEMBER"/>
    <property type="match status" value="1"/>
</dbReference>
<dbReference type="InterPro" id="IPR003560">
    <property type="entry name" value="DHB_DH"/>
</dbReference>
<dbReference type="InterPro" id="IPR036291">
    <property type="entry name" value="NAD(P)-bd_dom_sf"/>
</dbReference>
<organism evidence="4 5">
    <name type="scientific">Rothia santali</name>
    <dbReference type="NCBI Taxonomy" id="2949643"/>
    <lineage>
        <taxon>Bacteria</taxon>
        <taxon>Bacillati</taxon>
        <taxon>Actinomycetota</taxon>
        <taxon>Actinomycetes</taxon>
        <taxon>Micrococcales</taxon>
        <taxon>Micrococcaceae</taxon>
        <taxon>Rothia</taxon>
    </lineage>
</organism>
<dbReference type="GO" id="GO:0016616">
    <property type="term" value="F:oxidoreductase activity, acting on the CH-OH group of donors, NAD or NADP as acceptor"/>
    <property type="evidence" value="ECO:0007669"/>
    <property type="project" value="UniProtKB-ARBA"/>
</dbReference>
<feature type="domain" description="Ketoreductase" evidence="3">
    <location>
        <begin position="6"/>
        <end position="199"/>
    </location>
</feature>
<dbReference type="Proteomes" id="UP001139502">
    <property type="component" value="Unassembled WGS sequence"/>
</dbReference>
<evidence type="ECO:0000259" key="3">
    <source>
        <dbReference type="SMART" id="SM00822"/>
    </source>
</evidence>
<gene>
    <name evidence="4" type="ORF">NBM05_02855</name>
</gene>
<dbReference type="Gene3D" id="3.40.50.720">
    <property type="entry name" value="NAD(P)-binding Rossmann-like Domain"/>
    <property type="match status" value="1"/>
</dbReference>
<keyword evidence="5" id="KW-1185">Reference proteome</keyword>
<keyword evidence="2" id="KW-0560">Oxidoreductase</keyword>
<evidence type="ECO:0000313" key="5">
    <source>
        <dbReference type="Proteomes" id="UP001139502"/>
    </source>
</evidence>
<dbReference type="InterPro" id="IPR020904">
    <property type="entry name" value="Sc_DH/Rdtase_CS"/>
</dbReference>
<proteinExistence type="inferred from homology"/>
<accession>A0A9X2HDS9</accession>
<dbReference type="InterPro" id="IPR057326">
    <property type="entry name" value="KR_dom"/>
</dbReference>
<sequence length="269" mass="28104">MREKPAAILVTGASSGIGRDVVELLAERHAEHGRPVIVAADITERDPAHSERSAPPARAVVERLPLDVADADAVDDAVRELGERYRLRALVNAAGTLTSAPALETTGEETRRMVEVNALGVAHVSAAAARVMVEQGGHVPGERPERAIVTVASNAGTGPRAGFSAYGASKAFASHYTRSLGLEIAEHGIRCNVVNPGTTRTPMVEELWGGVDRAAEAVAGDATVFRPGIPLGRVAEARDVAEVVEFLVSPRAAHVTLAEISVDGGATQR</sequence>
<dbReference type="PRINTS" id="PR01397">
    <property type="entry name" value="DHBDHDRGNASE"/>
</dbReference>
<dbReference type="InterPro" id="IPR002347">
    <property type="entry name" value="SDR_fam"/>
</dbReference>
<comment type="similarity">
    <text evidence="1">Belongs to the short-chain dehydrogenases/reductases (SDR) family.</text>
</comment>
<dbReference type="SMART" id="SM00822">
    <property type="entry name" value="PKS_KR"/>
    <property type="match status" value="1"/>
</dbReference>
<dbReference type="SUPFAM" id="SSF51735">
    <property type="entry name" value="NAD(P)-binding Rossmann-fold domains"/>
    <property type="match status" value="1"/>
</dbReference>
<dbReference type="PANTHER" id="PTHR42760:SF115">
    <property type="entry name" value="3-OXOACYL-[ACYL-CARRIER-PROTEIN] REDUCTASE FABG"/>
    <property type="match status" value="1"/>
</dbReference>
<dbReference type="EMBL" id="JANAFB010000004">
    <property type="protein sequence ID" value="MCP3424997.1"/>
    <property type="molecule type" value="Genomic_DNA"/>
</dbReference>